<sequence>MLLFNLPPAVLCRVSINIVGSRARRMESVREDRVKRGALKVKYSRSMALVVGGEVSGKVGAVDGVFGAPVVGGPEVDVEVLEAVLVDEWPPCDVDVLFGAFLYLEDDALTCIV</sequence>
<proteinExistence type="predicted"/>
<dbReference type="AlphaFoldDB" id="A0AAE1U8J7"/>
<accession>A0AAE1U8J7</accession>
<keyword evidence="2" id="KW-1185">Reference proteome</keyword>
<protein>
    <submittedName>
        <fullName evidence="1">Uncharacterized protein</fullName>
    </submittedName>
</protein>
<comment type="caution">
    <text evidence="1">The sequence shown here is derived from an EMBL/GenBank/DDBJ whole genome shotgun (WGS) entry which is preliminary data.</text>
</comment>
<evidence type="ECO:0000313" key="2">
    <source>
        <dbReference type="Proteomes" id="UP001292094"/>
    </source>
</evidence>
<gene>
    <name evidence="1" type="ORF">Pmani_014252</name>
</gene>
<dbReference type="EMBL" id="JAWZYT010001220">
    <property type="protein sequence ID" value="KAK4314463.1"/>
    <property type="molecule type" value="Genomic_DNA"/>
</dbReference>
<name>A0AAE1U8J7_9EUCA</name>
<organism evidence="1 2">
    <name type="scientific">Petrolisthes manimaculis</name>
    <dbReference type="NCBI Taxonomy" id="1843537"/>
    <lineage>
        <taxon>Eukaryota</taxon>
        <taxon>Metazoa</taxon>
        <taxon>Ecdysozoa</taxon>
        <taxon>Arthropoda</taxon>
        <taxon>Crustacea</taxon>
        <taxon>Multicrustacea</taxon>
        <taxon>Malacostraca</taxon>
        <taxon>Eumalacostraca</taxon>
        <taxon>Eucarida</taxon>
        <taxon>Decapoda</taxon>
        <taxon>Pleocyemata</taxon>
        <taxon>Anomura</taxon>
        <taxon>Galatheoidea</taxon>
        <taxon>Porcellanidae</taxon>
        <taxon>Petrolisthes</taxon>
    </lineage>
</organism>
<dbReference type="Proteomes" id="UP001292094">
    <property type="component" value="Unassembled WGS sequence"/>
</dbReference>
<reference evidence="1" key="1">
    <citation type="submission" date="2023-11" db="EMBL/GenBank/DDBJ databases">
        <title>Genome assemblies of two species of porcelain crab, Petrolisthes cinctipes and Petrolisthes manimaculis (Anomura: Porcellanidae).</title>
        <authorList>
            <person name="Angst P."/>
        </authorList>
    </citation>
    <scope>NUCLEOTIDE SEQUENCE</scope>
    <source>
        <strain evidence="1">PB745_02</strain>
        <tissue evidence="1">Gill</tissue>
    </source>
</reference>
<evidence type="ECO:0000313" key="1">
    <source>
        <dbReference type="EMBL" id="KAK4314463.1"/>
    </source>
</evidence>